<dbReference type="EMBL" id="JAJA02000001">
    <property type="protein sequence ID" value="KWS03312.1"/>
    <property type="molecule type" value="Genomic_DNA"/>
</dbReference>
<sequence>MSTIKAFLEAAKSLVTLGAGANAAARQQIRDVTGQLADELDRALSLADSYLVGVRFSRDDHELAAYLYDARPKLMGSYHEHHICAGLYQLADKFGQLFDPTRFSVSLDSYREIPQLIEHLKNGERAVIDDLDELIGQFQDLAARLDAAPAGQKDDARAAILASADYFRDKLVHQRKQLKSSRRRIVDTL</sequence>
<dbReference type="OrthoDB" id="9847390at2"/>
<keyword evidence="2" id="KW-1185">Reference proteome</keyword>
<name>A0A108U684_9GAMM</name>
<organism evidence="1 2">
    <name type="scientific">Lysobacter capsici AZ78</name>
    <dbReference type="NCBI Taxonomy" id="1444315"/>
    <lineage>
        <taxon>Bacteria</taxon>
        <taxon>Pseudomonadati</taxon>
        <taxon>Pseudomonadota</taxon>
        <taxon>Gammaproteobacteria</taxon>
        <taxon>Lysobacterales</taxon>
        <taxon>Lysobacteraceae</taxon>
        <taxon>Lysobacter</taxon>
    </lineage>
</organism>
<evidence type="ECO:0000313" key="2">
    <source>
        <dbReference type="Proteomes" id="UP000023435"/>
    </source>
</evidence>
<comment type="caution">
    <text evidence="1">The sequence shown here is derived from an EMBL/GenBank/DDBJ whole genome shotgun (WGS) entry which is preliminary data.</text>
</comment>
<evidence type="ECO:0000313" key="1">
    <source>
        <dbReference type="EMBL" id="KWS03312.1"/>
    </source>
</evidence>
<dbReference type="RefSeq" id="WP_036103240.1">
    <property type="nucleotide sequence ID" value="NZ_JAJA02000001.1"/>
</dbReference>
<accession>A0A108U684</accession>
<gene>
    <name evidence="1" type="ORF">AZ78_0858</name>
</gene>
<dbReference type="Proteomes" id="UP000023435">
    <property type="component" value="Unassembled WGS sequence"/>
</dbReference>
<protein>
    <submittedName>
        <fullName evidence="1">Uncharacterized protein</fullName>
    </submittedName>
</protein>
<proteinExistence type="predicted"/>
<dbReference type="AlphaFoldDB" id="A0A108U684"/>
<reference evidence="1 2" key="1">
    <citation type="journal article" date="2014" name="Genome Announc.">
        <title>Draft Genome Sequence of Lysobacter capsici AZ78, a Bacterium Antagonistic to Plant-Pathogenic Oomycetes.</title>
        <authorList>
            <person name="Puopolo G."/>
            <person name="Sonego P."/>
            <person name="Engelen K."/>
            <person name="Pertot I."/>
        </authorList>
    </citation>
    <scope>NUCLEOTIDE SEQUENCE [LARGE SCALE GENOMIC DNA]</scope>
    <source>
        <strain evidence="1 2">AZ78</strain>
    </source>
</reference>